<dbReference type="PANTHER" id="PTHR10622">
    <property type="entry name" value="HET DOMAIN-CONTAINING PROTEIN"/>
    <property type="match status" value="1"/>
</dbReference>
<keyword evidence="3" id="KW-1185">Reference proteome</keyword>
<evidence type="ECO:0000259" key="1">
    <source>
        <dbReference type="Pfam" id="PF06985"/>
    </source>
</evidence>
<accession>A0AA39XXA1</accession>
<dbReference type="EMBL" id="JAULSV010000006">
    <property type="protein sequence ID" value="KAK0641291.1"/>
    <property type="molecule type" value="Genomic_DNA"/>
</dbReference>
<dbReference type="AlphaFoldDB" id="A0AA39XXA1"/>
<dbReference type="InterPro" id="IPR010730">
    <property type="entry name" value="HET"/>
</dbReference>
<gene>
    <name evidence="2" type="ORF">B0T16DRAFT_431156</name>
</gene>
<protein>
    <submittedName>
        <fullName evidence="2">Heterokaryon incompatibility protein-domain-containing protein</fullName>
    </submittedName>
</protein>
<organism evidence="2 3">
    <name type="scientific">Cercophora newfieldiana</name>
    <dbReference type="NCBI Taxonomy" id="92897"/>
    <lineage>
        <taxon>Eukaryota</taxon>
        <taxon>Fungi</taxon>
        <taxon>Dikarya</taxon>
        <taxon>Ascomycota</taxon>
        <taxon>Pezizomycotina</taxon>
        <taxon>Sordariomycetes</taxon>
        <taxon>Sordariomycetidae</taxon>
        <taxon>Sordariales</taxon>
        <taxon>Lasiosphaeriaceae</taxon>
        <taxon>Cercophora</taxon>
    </lineage>
</organism>
<dbReference type="Proteomes" id="UP001174936">
    <property type="component" value="Unassembled WGS sequence"/>
</dbReference>
<sequence length="294" mass="33713">MWLLNTTTYAVEFVLNPRSYAILSHTWEEDEVTFNDMKDLAVARAKAGWSKIENTCRLAREQWNLDHAWVDTCCIDKSSSAELSEAINSMFEWYKRATVCIAYLSDLEGTEHDPTSDEAWRQLKENLPLCRWFTRGWTLQELIAPGHLDLYDISWSRRGSKSSLKIRTLLTQITKIDENILSNTDNLLAIPVARRMSWASKRKTTRTGDIAYCLLGIFDVNLPMIYGEGEKAFFRLQEAIALATGDLSLFAWEEAEPTTSPFRGIFARNPSEFRDCYSLENINDLNLPEMATPT</sequence>
<name>A0AA39XXA1_9PEZI</name>
<proteinExistence type="predicted"/>
<comment type="caution">
    <text evidence="2">The sequence shown here is derived from an EMBL/GenBank/DDBJ whole genome shotgun (WGS) entry which is preliminary data.</text>
</comment>
<dbReference type="Pfam" id="PF06985">
    <property type="entry name" value="HET"/>
    <property type="match status" value="1"/>
</dbReference>
<reference evidence="2" key="1">
    <citation type="submission" date="2023-06" db="EMBL/GenBank/DDBJ databases">
        <title>Genome-scale phylogeny and comparative genomics of the fungal order Sordariales.</title>
        <authorList>
            <consortium name="Lawrence Berkeley National Laboratory"/>
            <person name="Hensen N."/>
            <person name="Bonometti L."/>
            <person name="Westerberg I."/>
            <person name="Brannstrom I.O."/>
            <person name="Guillou S."/>
            <person name="Cros-Aarteil S."/>
            <person name="Calhoun S."/>
            <person name="Haridas S."/>
            <person name="Kuo A."/>
            <person name="Mondo S."/>
            <person name="Pangilinan J."/>
            <person name="Riley R."/>
            <person name="Labutti K."/>
            <person name="Andreopoulos B."/>
            <person name="Lipzen A."/>
            <person name="Chen C."/>
            <person name="Yanf M."/>
            <person name="Daum C."/>
            <person name="Ng V."/>
            <person name="Clum A."/>
            <person name="Steindorff A."/>
            <person name="Ohm R."/>
            <person name="Martin F."/>
            <person name="Silar P."/>
            <person name="Natvig D."/>
            <person name="Lalanne C."/>
            <person name="Gautier V."/>
            <person name="Ament-Velasquez S.L."/>
            <person name="Kruys A."/>
            <person name="Hutchinson M.I."/>
            <person name="Powell A.J."/>
            <person name="Barry K."/>
            <person name="Miller A.N."/>
            <person name="Grigoriev I.V."/>
            <person name="Debuchy R."/>
            <person name="Gladieux P."/>
            <person name="Thoren M.H."/>
            <person name="Johannesson H."/>
        </authorList>
    </citation>
    <scope>NUCLEOTIDE SEQUENCE</scope>
    <source>
        <strain evidence="2">SMH2532-1</strain>
    </source>
</reference>
<evidence type="ECO:0000313" key="3">
    <source>
        <dbReference type="Proteomes" id="UP001174936"/>
    </source>
</evidence>
<evidence type="ECO:0000313" key="2">
    <source>
        <dbReference type="EMBL" id="KAK0641291.1"/>
    </source>
</evidence>
<dbReference type="PANTHER" id="PTHR10622:SF12">
    <property type="entry name" value="HET DOMAIN-CONTAINING PROTEIN"/>
    <property type="match status" value="1"/>
</dbReference>
<feature type="domain" description="Heterokaryon incompatibility" evidence="1">
    <location>
        <begin position="20"/>
        <end position="124"/>
    </location>
</feature>